<sequence length="162" mass="18835">MDWQQLFQMQKKLDHYIVAQHHLENEYVFDKKVLALLVEVGELANETRCFKYWSVKPPSEKQVIAEEYVDGIHFILSLGLELGVEDFHHTTESIGDADVTDQFHQAFSEITALKQQPTINQYQQVFTTYLKLGESLGFTPTDIQKAYADKNKINFERQDTGY</sequence>
<protein>
    <submittedName>
        <fullName evidence="1">dUTPase</fullName>
    </submittedName>
</protein>
<proteinExistence type="predicted"/>
<dbReference type="InterPro" id="IPR016947">
    <property type="entry name" value="UCP030140"/>
</dbReference>
<dbReference type="PATRIC" id="fig|1308866.3.peg.1540"/>
<dbReference type="InterPro" id="IPR014871">
    <property type="entry name" value="dUTPase/dCTP_pyrophosphatase"/>
</dbReference>
<dbReference type="eggNOG" id="COG4508">
    <property type="taxonomic scope" value="Bacteria"/>
</dbReference>
<accession>N4W9U9</accession>
<dbReference type="STRING" id="1308866.J416_07627"/>
<dbReference type="CDD" id="cd11527">
    <property type="entry name" value="NTP-PPase_dUTPase"/>
    <property type="match status" value="1"/>
</dbReference>
<evidence type="ECO:0000313" key="1">
    <source>
        <dbReference type="EMBL" id="ENH97048.1"/>
    </source>
</evidence>
<keyword evidence="2" id="KW-1185">Reference proteome</keyword>
<dbReference type="Pfam" id="PF08761">
    <property type="entry name" value="dUTPase_2"/>
    <property type="match status" value="1"/>
</dbReference>
<name>N4W9U9_9BACI</name>
<dbReference type="SUPFAM" id="SSF101386">
    <property type="entry name" value="all-alpha NTP pyrophosphatases"/>
    <property type="match status" value="1"/>
</dbReference>
<dbReference type="EMBL" id="APML01000024">
    <property type="protein sequence ID" value="ENH97048.1"/>
    <property type="molecule type" value="Genomic_DNA"/>
</dbReference>
<dbReference type="RefSeq" id="WP_003467579.1">
    <property type="nucleotide sequence ID" value="NZ_APML01000024.1"/>
</dbReference>
<comment type="caution">
    <text evidence="1">The sequence shown here is derived from an EMBL/GenBank/DDBJ whole genome shotgun (WGS) entry which is preliminary data.</text>
</comment>
<dbReference type="Gene3D" id="1.10.4010.10">
    <property type="entry name" value="Type II deoxyuridine triphosphatase"/>
    <property type="match status" value="1"/>
</dbReference>
<organism evidence="1 2">
    <name type="scientific">Gracilibacillus halophilus YIM-C55.5</name>
    <dbReference type="NCBI Taxonomy" id="1308866"/>
    <lineage>
        <taxon>Bacteria</taxon>
        <taxon>Bacillati</taxon>
        <taxon>Bacillota</taxon>
        <taxon>Bacilli</taxon>
        <taxon>Bacillales</taxon>
        <taxon>Bacillaceae</taxon>
        <taxon>Gracilibacillus</taxon>
    </lineage>
</organism>
<gene>
    <name evidence="1" type="ORF">J416_07627</name>
</gene>
<dbReference type="AlphaFoldDB" id="N4W9U9"/>
<dbReference type="OrthoDB" id="5506143at2"/>
<reference evidence="1 2" key="1">
    <citation type="submission" date="2013-03" db="EMBL/GenBank/DDBJ databases">
        <title>Draft genome sequence of Gracibacillus halophilus YIM-C55.5, a moderately halophilic and thermophilic organism from the Xiaochaidamu salt lake.</title>
        <authorList>
            <person name="Sugumar T."/>
            <person name="Polireddy D.R."/>
            <person name="Antony A."/>
            <person name="Madhava Y.R."/>
            <person name="Sivakumar N."/>
        </authorList>
    </citation>
    <scope>NUCLEOTIDE SEQUENCE [LARGE SCALE GENOMIC DNA]</scope>
    <source>
        <strain evidence="1 2">YIM-C55.5</strain>
    </source>
</reference>
<dbReference type="PIRSF" id="PIRSF030140">
    <property type="entry name" value="UCP030140"/>
    <property type="match status" value="1"/>
</dbReference>
<dbReference type="Proteomes" id="UP000012283">
    <property type="component" value="Unassembled WGS sequence"/>
</dbReference>
<evidence type="ECO:0000313" key="2">
    <source>
        <dbReference type="Proteomes" id="UP000012283"/>
    </source>
</evidence>